<name>A4GHS1_9BACT</name>
<dbReference type="SUPFAM" id="SSF51556">
    <property type="entry name" value="Metallo-dependent hydrolases"/>
    <property type="match status" value="1"/>
</dbReference>
<accession>A4GHS1</accession>
<dbReference type="Pfam" id="PF04909">
    <property type="entry name" value="Amidohydro_2"/>
    <property type="match status" value="1"/>
</dbReference>
<dbReference type="GO" id="GO:0016831">
    <property type="term" value="F:carboxy-lyase activity"/>
    <property type="evidence" value="ECO:0007669"/>
    <property type="project" value="InterPro"/>
</dbReference>
<protein>
    <submittedName>
        <fullName evidence="3">Putative amidohydrolase</fullName>
    </submittedName>
</protein>
<dbReference type="PANTHER" id="PTHR21240">
    <property type="entry name" value="2-AMINO-3-CARBOXYLMUCONATE-6-SEMIALDEHYDE DECARBOXYLASE"/>
    <property type="match status" value="1"/>
</dbReference>
<evidence type="ECO:0000256" key="1">
    <source>
        <dbReference type="ARBA" id="ARBA00023239"/>
    </source>
</evidence>
<dbReference type="AlphaFoldDB" id="A4GHS1"/>
<dbReference type="GO" id="GO:0019748">
    <property type="term" value="P:secondary metabolic process"/>
    <property type="evidence" value="ECO:0007669"/>
    <property type="project" value="TreeGrafter"/>
</dbReference>
<organism evidence="3">
    <name type="scientific">uncultured marine bacterium EB0_39H12</name>
    <dbReference type="NCBI Taxonomy" id="415437"/>
    <lineage>
        <taxon>Bacteria</taxon>
        <taxon>environmental samples</taxon>
    </lineage>
</organism>
<dbReference type="EMBL" id="EF089399">
    <property type="protein sequence ID" value="ABL97632.1"/>
    <property type="molecule type" value="Genomic_DNA"/>
</dbReference>
<gene>
    <name evidence="3" type="ORF">MBMO_EB0-39H12.0008</name>
</gene>
<keyword evidence="3" id="KW-0378">Hydrolase</keyword>
<dbReference type="InterPro" id="IPR032465">
    <property type="entry name" value="ACMSD"/>
</dbReference>
<feature type="domain" description="Amidohydrolase-related" evidence="2">
    <location>
        <begin position="90"/>
        <end position="375"/>
    </location>
</feature>
<dbReference type="GO" id="GO:0005737">
    <property type="term" value="C:cytoplasm"/>
    <property type="evidence" value="ECO:0007669"/>
    <property type="project" value="TreeGrafter"/>
</dbReference>
<proteinExistence type="predicted"/>
<reference evidence="3" key="1">
    <citation type="journal article" date="2007" name="Environ. Microbiol.">
        <title>Proteorhodopsin photosystem gene clusters exhibit co-evolutionary trends and shared ancestry among diverse marine microbial phyla.</title>
        <authorList>
            <person name="McCarren J."/>
            <person name="Delong E.F."/>
        </authorList>
    </citation>
    <scope>NUCLEOTIDE SEQUENCE</scope>
</reference>
<sequence length="384" mass="43640">MPYIKNRIVHDADAHTMELPNWFDEYGDKKIQLAFRDRFNGNKGLAQTYFEDIDKNHRTKVYRERKSEELMIRKNYDALGSFNSKDRSEALDLLGVQSQLIFPTSPNVWLESLEHENDIDMLYSVARATNRAQIDFCSGDSRLLPATYIPLADIEKSIEITKLAIESGSSALLIPWACPKNHSTSHIGLDPIWSMAEESGIPILFHVGSADFVLPKSHSINGMPKVKDFHGGEENFRSISYMAISSGPMQALSLLILDGVLERHPNLMFGVIELGSVWVPGFMRQLDSSFEAFSRHEERLQNLSLKPSEYISRQVRVTPYPTEPTGWVIKEAGNEIFMFSSDYPHLEGGRNPLGRFEKSLEGINEEDQDRFFRLNFESLMGSAL</sequence>
<dbReference type="Gene3D" id="3.20.20.140">
    <property type="entry name" value="Metal-dependent hydrolases"/>
    <property type="match status" value="1"/>
</dbReference>
<dbReference type="InterPro" id="IPR032466">
    <property type="entry name" value="Metal_Hydrolase"/>
</dbReference>
<dbReference type="GO" id="GO:0016787">
    <property type="term" value="F:hydrolase activity"/>
    <property type="evidence" value="ECO:0007669"/>
    <property type="project" value="UniProtKB-KW"/>
</dbReference>
<dbReference type="InterPro" id="IPR006680">
    <property type="entry name" value="Amidohydro-rel"/>
</dbReference>
<evidence type="ECO:0000259" key="2">
    <source>
        <dbReference type="Pfam" id="PF04909"/>
    </source>
</evidence>
<keyword evidence="1" id="KW-0456">Lyase</keyword>
<dbReference type="PANTHER" id="PTHR21240:SF28">
    <property type="entry name" value="ISO-OROTATE DECARBOXYLASE (EUROFUNG)"/>
    <property type="match status" value="1"/>
</dbReference>
<evidence type="ECO:0000313" key="3">
    <source>
        <dbReference type="EMBL" id="ABL97632.1"/>
    </source>
</evidence>